<dbReference type="GO" id="GO:0046872">
    <property type="term" value="F:metal ion binding"/>
    <property type="evidence" value="ECO:0007669"/>
    <property type="project" value="UniProtKB-KW"/>
</dbReference>
<dbReference type="OrthoDB" id="1884766at2759"/>
<dbReference type="Pfam" id="PF03107">
    <property type="entry name" value="C1_2"/>
    <property type="match status" value="2"/>
</dbReference>
<reference evidence="6 7" key="1">
    <citation type="submission" date="2019-05" db="EMBL/GenBank/DDBJ databases">
        <title>Mikania micrantha, genome provides insights into the molecular mechanism of rapid growth.</title>
        <authorList>
            <person name="Liu B."/>
        </authorList>
    </citation>
    <scope>NUCLEOTIDE SEQUENCE [LARGE SCALE GENOMIC DNA]</scope>
    <source>
        <strain evidence="6">NLD-2019</strain>
        <tissue evidence="6">Leaf</tissue>
    </source>
</reference>
<keyword evidence="7" id="KW-1185">Reference proteome</keyword>
<dbReference type="SUPFAM" id="SSF57889">
    <property type="entry name" value="Cysteine-rich domain"/>
    <property type="match status" value="1"/>
</dbReference>
<accession>A0A5N6LUC3</accession>
<dbReference type="PROSITE" id="PS50081">
    <property type="entry name" value="ZF_DAG_PE_2"/>
    <property type="match status" value="1"/>
</dbReference>
<comment type="caution">
    <text evidence="6">The sequence shown here is derived from an EMBL/GenBank/DDBJ whole genome shotgun (WGS) entry which is preliminary data.</text>
</comment>
<evidence type="ECO:0000313" key="7">
    <source>
        <dbReference type="Proteomes" id="UP000326396"/>
    </source>
</evidence>
<dbReference type="InterPro" id="IPR002219">
    <property type="entry name" value="PKC_DAG/PE"/>
</dbReference>
<keyword evidence="4" id="KW-0862">Zinc</keyword>
<evidence type="ECO:0000256" key="1">
    <source>
        <dbReference type="ARBA" id="ARBA00022614"/>
    </source>
</evidence>
<dbReference type="AlphaFoldDB" id="A0A5N6LUC3"/>
<evidence type="ECO:0000256" key="2">
    <source>
        <dbReference type="ARBA" id="ARBA00022723"/>
    </source>
</evidence>
<dbReference type="InterPro" id="IPR046349">
    <property type="entry name" value="C1-like_sf"/>
</dbReference>
<keyword evidence="2" id="KW-0479">Metal-binding</keyword>
<organism evidence="6 7">
    <name type="scientific">Mikania micrantha</name>
    <name type="common">bitter vine</name>
    <dbReference type="NCBI Taxonomy" id="192012"/>
    <lineage>
        <taxon>Eukaryota</taxon>
        <taxon>Viridiplantae</taxon>
        <taxon>Streptophyta</taxon>
        <taxon>Embryophyta</taxon>
        <taxon>Tracheophyta</taxon>
        <taxon>Spermatophyta</taxon>
        <taxon>Magnoliopsida</taxon>
        <taxon>eudicotyledons</taxon>
        <taxon>Gunneridae</taxon>
        <taxon>Pentapetalae</taxon>
        <taxon>asterids</taxon>
        <taxon>campanulids</taxon>
        <taxon>Asterales</taxon>
        <taxon>Asteraceae</taxon>
        <taxon>Asteroideae</taxon>
        <taxon>Heliantheae alliance</taxon>
        <taxon>Eupatorieae</taxon>
        <taxon>Mikania</taxon>
    </lineage>
</organism>
<dbReference type="InterPro" id="IPR013210">
    <property type="entry name" value="LRR_N_plant-typ"/>
</dbReference>
<dbReference type="PANTHER" id="PTHR32410">
    <property type="entry name" value="CYSTEINE/HISTIDINE-RICH C1 DOMAIN FAMILY PROTEIN"/>
    <property type="match status" value="1"/>
</dbReference>
<gene>
    <name evidence="6" type="ORF">E3N88_38467</name>
</gene>
<dbReference type="InterPro" id="IPR004146">
    <property type="entry name" value="DC1"/>
</dbReference>
<dbReference type="PANTHER" id="PTHR32410:SF216">
    <property type="entry name" value="PHORBOL-ESTER_DAG-TYPE DOMAIN-CONTAINING PROTEIN"/>
    <property type="match status" value="1"/>
</dbReference>
<feature type="domain" description="Phorbol-ester/DAG-type" evidence="5">
    <location>
        <begin position="112"/>
        <end position="167"/>
    </location>
</feature>
<dbReference type="Pfam" id="PF08263">
    <property type="entry name" value="LRRNT_2"/>
    <property type="match status" value="1"/>
</dbReference>
<protein>
    <recommendedName>
        <fullName evidence="5">Phorbol-ester/DAG-type domain-containing protein</fullName>
    </recommendedName>
</protein>
<evidence type="ECO:0000256" key="4">
    <source>
        <dbReference type="ARBA" id="ARBA00022833"/>
    </source>
</evidence>
<dbReference type="InterPro" id="IPR053192">
    <property type="entry name" value="Vacuole_Formation_Reg"/>
</dbReference>
<proteinExistence type="predicted"/>
<dbReference type="Proteomes" id="UP000326396">
    <property type="component" value="Linkage Group LG8"/>
</dbReference>
<keyword evidence="3" id="KW-0677">Repeat</keyword>
<evidence type="ECO:0000259" key="5">
    <source>
        <dbReference type="PROSITE" id="PS50081"/>
    </source>
</evidence>
<keyword evidence="1" id="KW-0433">Leucine-rich repeat</keyword>
<name>A0A5N6LUC3_9ASTR</name>
<sequence length="414" mass="46560">MKRVQLLCDGCVKPIMEIPFYICYQRTDEQCFFVLHEWCAKLPTKIEGYDGHPQHTLVLLPKIPDEFFGVFKCAICFFASNGFAYGCTMCKYYVDINCSFIPKEITHDSHTDHILSKVNPSAKLINRFCNACNTGMDNEFGFHCPSCDFYIHVECALFLPKIIKHKCDQHPLSLRYEPVQNQLGEYFCEETDLLHHLVVEVTVELAVDTEATLAVEVDTEVAVVAVTEDVVAAEVDTGPAIQVLKGGTSTPKRCLLKVTKVMEIAAPPSGGAYGHGSVSVFSGFIKLLPFGEILLEIKKSFKDVNNVLYDWTNPPASYYCMWRGVSCDNFGFIIQYVKRRHPIFGIEAEQLELLSSCSESQRDATLLLGQFAIVVTDCKVHIVQRSVVGPLIELLWSPYAQLREISAFALVVYY</sequence>
<evidence type="ECO:0000313" key="6">
    <source>
        <dbReference type="EMBL" id="KAD2805090.1"/>
    </source>
</evidence>
<evidence type="ECO:0000256" key="3">
    <source>
        <dbReference type="ARBA" id="ARBA00022737"/>
    </source>
</evidence>
<dbReference type="EMBL" id="SZYD01000018">
    <property type="protein sequence ID" value="KAD2805090.1"/>
    <property type="molecule type" value="Genomic_DNA"/>
</dbReference>